<proteinExistence type="predicted"/>
<sequence>MSTAETLLQVDAESPRKIEEYKQLGFLKFSDRFGSQLSLIRLLANPEIKTYEDAHACCPGVFPLKNITLVIQWKDNVLVDFWFTHMDRTQAHCKNNFDVYNGVPTITTFARGMIIYDRDIEQLLRTGFVHQTSKIGSTVRIENHYIVTKEMLANIFLKQ</sequence>
<dbReference type="EMBL" id="MK071984">
    <property type="protein sequence ID" value="AYV76432.1"/>
    <property type="molecule type" value="Genomic_DNA"/>
</dbReference>
<reference evidence="1" key="1">
    <citation type="submission" date="2018-10" db="EMBL/GenBank/DDBJ databases">
        <title>Hidden diversity of soil giant viruses.</title>
        <authorList>
            <person name="Schulz F."/>
            <person name="Alteio L."/>
            <person name="Goudeau D."/>
            <person name="Ryan E.M."/>
            <person name="Malmstrom R.R."/>
            <person name="Blanchard J."/>
            <person name="Woyke T."/>
        </authorList>
    </citation>
    <scope>NUCLEOTIDE SEQUENCE</scope>
    <source>
        <strain evidence="1">TEV1</strain>
    </source>
</reference>
<organism evidence="1">
    <name type="scientific">Terrestrivirus sp</name>
    <dbReference type="NCBI Taxonomy" id="2487775"/>
    <lineage>
        <taxon>Viruses</taxon>
        <taxon>Varidnaviria</taxon>
        <taxon>Bamfordvirae</taxon>
        <taxon>Nucleocytoviricota</taxon>
        <taxon>Megaviricetes</taxon>
        <taxon>Imitervirales</taxon>
        <taxon>Mimiviridae</taxon>
        <taxon>Klosneuvirinae</taxon>
    </lineage>
</organism>
<accession>A0A3G4ZNH6</accession>
<gene>
    <name evidence="1" type="ORF">Terrestrivirus6_58</name>
</gene>
<evidence type="ECO:0000313" key="1">
    <source>
        <dbReference type="EMBL" id="AYV76432.1"/>
    </source>
</evidence>
<name>A0A3G4ZNH6_9VIRU</name>
<protein>
    <submittedName>
        <fullName evidence="1">Uncharacterized protein</fullName>
    </submittedName>
</protein>